<evidence type="ECO:0000256" key="2">
    <source>
        <dbReference type="SAM" id="SignalP"/>
    </source>
</evidence>
<accession>A0AAN6FED1</accession>
<feature type="region of interest" description="Disordered" evidence="1">
    <location>
        <begin position="250"/>
        <end position="288"/>
    </location>
</feature>
<feature type="chain" id="PRO_5042846376" description="Extracellular membrane protein CFEM domain-containing protein" evidence="2">
    <location>
        <begin position="25"/>
        <end position="301"/>
    </location>
</feature>
<dbReference type="AlphaFoldDB" id="A0AAN6FED1"/>
<evidence type="ECO:0008006" key="5">
    <source>
        <dbReference type="Google" id="ProtNLM"/>
    </source>
</evidence>
<comment type="caution">
    <text evidence="3">The sequence shown here is derived from an EMBL/GenBank/DDBJ whole genome shotgun (WGS) entry which is preliminary data.</text>
</comment>
<sequence>MLHTMLQLLFGTLLLSVTCTSVVAQTNQSIPSTCTDACWLQGLTESGCIGKKHETECMCSSETNYLYFYDCNLTCLFEDAFTGLNSAMECIGFKRDVLITSAAPASTASVDIPSPTTFKTRVKRAPEAQIAALTPWRTEAPKPKPQWSSYTAASFPGGTVWYCGVPGAACGEKAAVASDTEPEAFNDTDSNTIEKRQANIGPLMSAIDALAQAEAAETNLVGTFTYTGNKPRDAPMAEPTEHATFRLPASISGSVPHHFGSSEPSTTHSHDSDRTTRTEHHRHLPSDEPHVCMVEGTCNGI</sequence>
<reference evidence="3" key="1">
    <citation type="submission" date="2021-12" db="EMBL/GenBank/DDBJ databases">
        <title>Black yeast isolated from Biological Soil Crust.</title>
        <authorList>
            <person name="Kurbessoian T."/>
        </authorList>
    </citation>
    <scope>NUCLEOTIDE SEQUENCE</scope>
    <source>
        <strain evidence="3">CCFEE 5208</strain>
    </source>
</reference>
<feature type="compositionally biased region" description="Basic and acidic residues" evidence="1">
    <location>
        <begin position="268"/>
        <end position="288"/>
    </location>
</feature>
<dbReference type="Proteomes" id="UP001168146">
    <property type="component" value="Unassembled WGS sequence"/>
</dbReference>
<proteinExistence type="predicted"/>
<evidence type="ECO:0000313" key="3">
    <source>
        <dbReference type="EMBL" id="KAK0316947.1"/>
    </source>
</evidence>
<name>A0AAN6FED1_9PEZI</name>
<evidence type="ECO:0000256" key="1">
    <source>
        <dbReference type="SAM" id="MobiDB-lite"/>
    </source>
</evidence>
<evidence type="ECO:0000313" key="4">
    <source>
        <dbReference type="Proteomes" id="UP001168146"/>
    </source>
</evidence>
<dbReference type="EMBL" id="JASUXU010000047">
    <property type="protein sequence ID" value="KAK0316947.1"/>
    <property type="molecule type" value="Genomic_DNA"/>
</dbReference>
<keyword evidence="2" id="KW-0732">Signal</keyword>
<organism evidence="3 4">
    <name type="scientific">Friedmanniomyces endolithicus</name>
    <dbReference type="NCBI Taxonomy" id="329885"/>
    <lineage>
        <taxon>Eukaryota</taxon>
        <taxon>Fungi</taxon>
        <taxon>Dikarya</taxon>
        <taxon>Ascomycota</taxon>
        <taxon>Pezizomycotina</taxon>
        <taxon>Dothideomycetes</taxon>
        <taxon>Dothideomycetidae</taxon>
        <taxon>Mycosphaerellales</taxon>
        <taxon>Teratosphaeriaceae</taxon>
        <taxon>Friedmanniomyces</taxon>
    </lineage>
</organism>
<protein>
    <recommendedName>
        <fullName evidence="5">Extracellular membrane protein CFEM domain-containing protein</fullName>
    </recommendedName>
</protein>
<gene>
    <name evidence="3" type="ORF">LTR82_012089</name>
</gene>
<feature type="signal peptide" evidence="2">
    <location>
        <begin position="1"/>
        <end position="24"/>
    </location>
</feature>